<keyword evidence="3" id="KW-1185">Reference proteome</keyword>
<reference evidence="2" key="1">
    <citation type="submission" date="2022-03" db="EMBL/GenBank/DDBJ databases">
        <authorList>
            <person name="Sayadi A."/>
        </authorList>
    </citation>
    <scope>NUCLEOTIDE SEQUENCE</scope>
</reference>
<accession>A0A9P0PYE8</accession>
<name>A0A9P0PYE8_ACAOB</name>
<evidence type="ECO:0008006" key="4">
    <source>
        <dbReference type="Google" id="ProtNLM"/>
    </source>
</evidence>
<dbReference type="Proteomes" id="UP001152888">
    <property type="component" value="Unassembled WGS sequence"/>
</dbReference>
<proteinExistence type="predicted"/>
<evidence type="ECO:0000256" key="1">
    <source>
        <dbReference type="SAM" id="SignalP"/>
    </source>
</evidence>
<gene>
    <name evidence="2" type="ORF">ACAOBT_LOCUS27521</name>
</gene>
<feature type="chain" id="PRO_5040425986" description="Secreted protein" evidence="1">
    <location>
        <begin position="33"/>
        <end position="76"/>
    </location>
</feature>
<comment type="caution">
    <text evidence="2">The sequence shown here is derived from an EMBL/GenBank/DDBJ whole genome shotgun (WGS) entry which is preliminary data.</text>
</comment>
<evidence type="ECO:0000313" key="3">
    <source>
        <dbReference type="Proteomes" id="UP001152888"/>
    </source>
</evidence>
<dbReference type="EMBL" id="CAKOFQ010007548">
    <property type="protein sequence ID" value="CAH2003637.1"/>
    <property type="molecule type" value="Genomic_DNA"/>
</dbReference>
<keyword evidence="1" id="KW-0732">Signal</keyword>
<evidence type="ECO:0000313" key="2">
    <source>
        <dbReference type="EMBL" id="CAH2003637.1"/>
    </source>
</evidence>
<dbReference type="AlphaFoldDB" id="A0A9P0PYE8"/>
<organism evidence="2 3">
    <name type="scientific">Acanthoscelides obtectus</name>
    <name type="common">Bean weevil</name>
    <name type="synonym">Bruchus obtectus</name>
    <dbReference type="NCBI Taxonomy" id="200917"/>
    <lineage>
        <taxon>Eukaryota</taxon>
        <taxon>Metazoa</taxon>
        <taxon>Ecdysozoa</taxon>
        <taxon>Arthropoda</taxon>
        <taxon>Hexapoda</taxon>
        <taxon>Insecta</taxon>
        <taxon>Pterygota</taxon>
        <taxon>Neoptera</taxon>
        <taxon>Endopterygota</taxon>
        <taxon>Coleoptera</taxon>
        <taxon>Polyphaga</taxon>
        <taxon>Cucujiformia</taxon>
        <taxon>Chrysomeloidea</taxon>
        <taxon>Chrysomelidae</taxon>
        <taxon>Bruchinae</taxon>
        <taxon>Bruchini</taxon>
        <taxon>Acanthoscelides</taxon>
    </lineage>
</organism>
<feature type="signal peptide" evidence="1">
    <location>
        <begin position="1"/>
        <end position="32"/>
    </location>
</feature>
<sequence length="76" mass="8643">MSGVWLARPPLSCWELLKLWTAMLVVFAPAMAESLWICQSATTPFLFRTQFPYLSGNKLTKFMASGAERIQPHLVR</sequence>
<protein>
    <recommendedName>
        <fullName evidence="4">Secreted protein</fullName>
    </recommendedName>
</protein>